<reference evidence="1" key="2">
    <citation type="submission" date="2020-11" db="EMBL/GenBank/DDBJ databases">
        <authorList>
            <person name="McCartney M.A."/>
            <person name="Auch B."/>
            <person name="Kono T."/>
            <person name="Mallez S."/>
            <person name="Becker A."/>
            <person name="Gohl D.M."/>
            <person name="Silverstein K.A.T."/>
            <person name="Koren S."/>
            <person name="Bechman K.B."/>
            <person name="Herman A."/>
            <person name="Abrahante J.E."/>
            <person name="Garbe J."/>
        </authorList>
    </citation>
    <scope>NUCLEOTIDE SEQUENCE</scope>
    <source>
        <strain evidence="1">Duluth1</strain>
        <tissue evidence="1">Whole animal</tissue>
    </source>
</reference>
<protein>
    <submittedName>
        <fullName evidence="1">Uncharacterized protein</fullName>
    </submittedName>
</protein>
<evidence type="ECO:0000313" key="1">
    <source>
        <dbReference type="EMBL" id="KAH3840595.1"/>
    </source>
</evidence>
<dbReference type="Proteomes" id="UP000828390">
    <property type="component" value="Unassembled WGS sequence"/>
</dbReference>
<name>A0A9D4KJA8_DREPO</name>
<organism evidence="1 2">
    <name type="scientific">Dreissena polymorpha</name>
    <name type="common">Zebra mussel</name>
    <name type="synonym">Mytilus polymorpha</name>
    <dbReference type="NCBI Taxonomy" id="45954"/>
    <lineage>
        <taxon>Eukaryota</taxon>
        <taxon>Metazoa</taxon>
        <taxon>Spiralia</taxon>
        <taxon>Lophotrochozoa</taxon>
        <taxon>Mollusca</taxon>
        <taxon>Bivalvia</taxon>
        <taxon>Autobranchia</taxon>
        <taxon>Heteroconchia</taxon>
        <taxon>Euheterodonta</taxon>
        <taxon>Imparidentia</taxon>
        <taxon>Neoheterodontei</taxon>
        <taxon>Myida</taxon>
        <taxon>Dreissenoidea</taxon>
        <taxon>Dreissenidae</taxon>
        <taxon>Dreissena</taxon>
    </lineage>
</organism>
<gene>
    <name evidence="1" type="ORF">DPMN_114047</name>
</gene>
<proteinExistence type="predicted"/>
<dbReference type="EMBL" id="JAIWYP010000004">
    <property type="protein sequence ID" value="KAH3840595.1"/>
    <property type="molecule type" value="Genomic_DNA"/>
</dbReference>
<evidence type="ECO:0000313" key="2">
    <source>
        <dbReference type="Proteomes" id="UP000828390"/>
    </source>
</evidence>
<dbReference type="AlphaFoldDB" id="A0A9D4KJA8"/>
<accession>A0A9D4KJA8</accession>
<keyword evidence="2" id="KW-1185">Reference proteome</keyword>
<comment type="caution">
    <text evidence="1">The sequence shown here is derived from an EMBL/GenBank/DDBJ whole genome shotgun (WGS) entry which is preliminary data.</text>
</comment>
<reference evidence="1" key="1">
    <citation type="journal article" date="2019" name="bioRxiv">
        <title>The Genome of the Zebra Mussel, Dreissena polymorpha: A Resource for Invasive Species Research.</title>
        <authorList>
            <person name="McCartney M.A."/>
            <person name="Auch B."/>
            <person name="Kono T."/>
            <person name="Mallez S."/>
            <person name="Zhang Y."/>
            <person name="Obille A."/>
            <person name="Becker A."/>
            <person name="Abrahante J.E."/>
            <person name="Garbe J."/>
            <person name="Badalamenti J.P."/>
            <person name="Herman A."/>
            <person name="Mangelson H."/>
            <person name="Liachko I."/>
            <person name="Sullivan S."/>
            <person name="Sone E.D."/>
            <person name="Koren S."/>
            <person name="Silverstein K.A.T."/>
            <person name="Beckman K.B."/>
            <person name="Gohl D.M."/>
        </authorList>
    </citation>
    <scope>NUCLEOTIDE SEQUENCE</scope>
    <source>
        <strain evidence="1">Duluth1</strain>
        <tissue evidence="1">Whole animal</tissue>
    </source>
</reference>
<sequence>MSKLREAQKKVKAELAAQISDLEADITACWEELQVRMREPLPLFTKPQVPINQPIIILYNQPATLASINQHSMYNQPANLAPVNQLSIPNQSAMLVPINQLVIPNQPATQTLINPPVIPSLPVALLHATTQNPATPSNLDVITRIPKNLQFDGRSNWPVFRGKFERYAKLHKWSDDERADGLVWCLVGKASDFYAVITEGRETVCYKELLHRLEERFDAKELPATAQGRFQAISQAVGESLDEWSDRVLTLATKAFRDLPQTYATDRAGSGKVLLWAK</sequence>